<keyword evidence="1" id="KW-0812">Transmembrane</keyword>
<dbReference type="EMBL" id="FLUL01000001">
    <property type="protein sequence ID" value="SBW02381.1"/>
    <property type="molecule type" value="Genomic_DNA"/>
</dbReference>
<keyword evidence="1" id="KW-0472">Membrane</keyword>
<evidence type="ECO:0000256" key="1">
    <source>
        <dbReference type="SAM" id="Phobius"/>
    </source>
</evidence>
<reference evidence="2" key="1">
    <citation type="submission" date="2016-04" db="EMBL/GenBank/DDBJ databases">
        <authorList>
            <person name="Evans L.H."/>
            <person name="Alamgir A."/>
            <person name="Owens N."/>
            <person name="Weber N.D."/>
            <person name="Virtaneva K."/>
            <person name="Barbian K."/>
            <person name="Babar A."/>
            <person name="Rosenke K."/>
        </authorList>
    </citation>
    <scope>NUCLEOTIDE SEQUENCE</scope>
    <source>
        <strain evidence="2">86-2</strain>
    </source>
</reference>
<evidence type="ECO:0000313" key="2">
    <source>
        <dbReference type="EMBL" id="SBW02381.1"/>
    </source>
</evidence>
<protein>
    <submittedName>
        <fullName evidence="2">Uncharacterized protein</fullName>
    </submittedName>
</protein>
<accession>A0A212JSH0</accession>
<feature type="transmembrane region" description="Helical" evidence="1">
    <location>
        <begin position="13"/>
        <end position="31"/>
    </location>
</feature>
<proteinExistence type="predicted"/>
<organism evidence="2">
    <name type="scientific">uncultured Dysgonomonas sp</name>
    <dbReference type="NCBI Taxonomy" id="206096"/>
    <lineage>
        <taxon>Bacteria</taxon>
        <taxon>Pseudomonadati</taxon>
        <taxon>Bacteroidota</taxon>
        <taxon>Bacteroidia</taxon>
        <taxon>Bacteroidales</taxon>
        <taxon>Dysgonomonadaceae</taxon>
        <taxon>Dysgonomonas</taxon>
        <taxon>environmental samples</taxon>
    </lineage>
</organism>
<name>A0A212JSH0_9BACT</name>
<dbReference type="AlphaFoldDB" id="A0A212JSH0"/>
<gene>
    <name evidence="2" type="ORF">KL86DYS2_12241</name>
</gene>
<sequence>MHSLCSTAYSLNININFSAWVVVAVVIATIWERVNMVYSSMPA</sequence>
<keyword evidence="1" id="KW-1133">Transmembrane helix</keyword>